<keyword evidence="3" id="KW-1185">Reference proteome</keyword>
<organism evidence="2 3">
    <name type="scientific">Delftia acidovorans (strain DSM 14801 / SPH-1)</name>
    <dbReference type="NCBI Taxonomy" id="398578"/>
    <lineage>
        <taxon>Bacteria</taxon>
        <taxon>Pseudomonadati</taxon>
        <taxon>Pseudomonadota</taxon>
        <taxon>Betaproteobacteria</taxon>
        <taxon>Burkholderiales</taxon>
        <taxon>Comamonadaceae</taxon>
        <taxon>Delftia</taxon>
    </lineage>
</organism>
<sequence length="104" mass="10703">MSQIYCAGFVTITMPGFSAATGASSAATAIPVASDGNRPRYVRVAARNECYVKLGISTVVATANDILVQPADSVILHVPNGITHIAYIQGTAAGQVNVTPLEQA</sequence>
<dbReference type="AlphaFoldDB" id="A9BYP5"/>
<reference evidence="3" key="2">
    <citation type="submission" date="2007-11" db="EMBL/GenBank/DDBJ databases">
        <title>Complete sequence of Delftia acidovorans DSM 14801 / SPH-1.</title>
        <authorList>
            <person name="Copeland A."/>
            <person name="Lucas S."/>
            <person name="Lapidus A."/>
            <person name="Barry K."/>
            <person name="Glavina del Rio T."/>
            <person name="Dalin E."/>
            <person name="Tice H."/>
            <person name="Pitluck S."/>
            <person name="Lowry S."/>
            <person name="Clum A."/>
            <person name="Schmutz J."/>
            <person name="Larimer F."/>
            <person name="Land M."/>
            <person name="Hauser L."/>
            <person name="Kyrpides N."/>
            <person name="Kim E."/>
            <person name="Schleheck D."/>
            <person name="Richardson P."/>
        </authorList>
    </citation>
    <scope>NUCLEOTIDE SEQUENCE [LARGE SCALE GENOMIC DNA]</scope>
    <source>
        <strain evidence="3">DSM 14801 / SPH-1</strain>
    </source>
</reference>
<dbReference type="EMBL" id="CP000884">
    <property type="protein sequence ID" value="ABX34588.1"/>
    <property type="molecule type" value="Genomic_DNA"/>
</dbReference>
<accession>A9BYP5</accession>
<dbReference type="HOGENOM" id="CLU_2245534_0_0_4"/>
<dbReference type="STRING" id="398578.Daci_1948"/>
<dbReference type="GeneID" id="24115677"/>
<feature type="chain" id="PRO_5002732664" evidence="1">
    <location>
        <begin position="20"/>
        <end position="104"/>
    </location>
</feature>
<name>A9BYP5_DELAS</name>
<evidence type="ECO:0000313" key="2">
    <source>
        <dbReference type="EMBL" id="ABX34588.1"/>
    </source>
</evidence>
<protein>
    <submittedName>
        <fullName evidence="2">Uncharacterized protein</fullName>
    </submittedName>
</protein>
<keyword evidence="1" id="KW-0732">Signal</keyword>
<reference evidence="2 3" key="1">
    <citation type="journal article" date="2004" name="Appl. Environ. Microbiol.">
        <title>Mineralization of individual congeners of linear alkylbenzenesulfonate by defined pairs of heterotrophic bacteria.</title>
        <authorList>
            <person name="Schleheck D."/>
            <person name="Knepper T.P."/>
            <person name="Fischer K."/>
            <person name="Cook A.M."/>
        </authorList>
    </citation>
    <scope>NUCLEOTIDE SEQUENCE [LARGE SCALE GENOMIC DNA]</scope>
    <source>
        <strain evidence="3">DSM 14801 / SPH-1</strain>
    </source>
</reference>
<dbReference type="Proteomes" id="UP000000784">
    <property type="component" value="Chromosome"/>
</dbReference>
<dbReference type="KEGG" id="dac:Daci_1948"/>
<evidence type="ECO:0000313" key="3">
    <source>
        <dbReference type="Proteomes" id="UP000000784"/>
    </source>
</evidence>
<dbReference type="eggNOG" id="ENOG502ZVWU">
    <property type="taxonomic scope" value="Bacteria"/>
</dbReference>
<evidence type="ECO:0000256" key="1">
    <source>
        <dbReference type="SAM" id="SignalP"/>
    </source>
</evidence>
<feature type="signal peptide" evidence="1">
    <location>
        <begin position="1"/>
        <end position="19"/>
    </location>
</feature>
<gene>
    <name evidence="2" type="ordered locus">Daci_1948</name>
</gene>
<dbReference type="RefSeq" id="WP_012203873.1">
    <property type="nucleotide sequence ID" value="NC_010002.1"/>
</dbReference>
<proteinExistence type="predicted"/>